<dbReference type="InterPro" id="IPR029069">
    <property type="entry name" value="HotDog_dom_sf"/>
</dbReference>
<evidence type="ECO:0000259" key="24">
    <source>
        <dbReference type="Pfam" id="PF03061"/>
    </source>
</evidence>
<evidence type="ECO:0000313" key="25">
    <source>
        <dbReference type="EMBL" id="WPC75988.1"/>
    </source>
</evidence>
<evidence type="ECO:0000256" key="16">
    <source>
        <dbReference type="ARBA" id="ARBA00038848"/>
    </source>
</evidence>
<organism evidence="25 26">
    <name type="scientific">Vibrio porteresiae DSM 19223</name>
    <dbReference type="NCBI Taxonomy" id="1123496"/>
    <lineage>
        <taxon>Bacteria</taxon>
        <taxon>Pseudomonadati</taxon>
        <taxon>Pseudomonadota</taxon>
        <taxon>Gammaproteobacteria</taxon>
        <taxon>Vibrionales</taxon>
        <taxon>Vibrionaceae</taxon>
        <taxon>Vibrio</taxon>
    </lineage>
</organism>
<evidence type="ECO:0000256" key="2">
    <source>
        <dbReference type="ARBA" id="ARBA00004496"/>
    </source>
</evidence>
<evidence type="ECO:0000256" key="22">
    <source>
        <dbReference type="ARBA" id="ARBA00048074"/>
    </source>
</evidence>
<comment type="catalytic activity">
    <reaction evidence="13">
        <text>(5Z,8Z,11Z,14Z)-eicosatetraenoyl-CoA + H2O = (5Z,8Z,11Z,14Z)-eicosatetraenoate + CoA + H(+)</text>
        <dbReference type="Rhea" id="RHEA:40151"/>
        <dbReference type="ChEBI" id="CHEBI:15377"/>
        <dbReference type="ChEBI" id="CHEBI:15378"/>
        <dbReference type="ChEBI" id="CHEBI:32395"/>
        <dbReference type="ChEBI" id="CHEBI:57287"/>
        <dbReference type="ChEBI" id="CHEBI:57368"/>
    </reaction>
    <physiologicalReaction direction="left-to-right" evidence="13">
        <dbReference type="Rhea" id="RHEA:40152"/>
    </physiologicalReaction>
</comment>
<dbReference type="RefSeq" id="WP_261896360.1">
    <property type="nucleotide sequence ID" value="NZ_AP024896.1"/>
</dbReference>
<evidence type="ECO:0000256" key="11">
    <source>
        <dbReference type="ARBA" id="ARBA00023136"/>
    </source>
</evidence>
<keyword evidence="10" id="KW-0443">Lipid metabolism</keyword>
<evidence type="ECO:0000256" key="7">
    <source>
        <dbReference type="ARBA" id="ARBA00022801"/>
    </source>
</evidence>
<reference evidence="25 26" key="1">
    <citation type="submission" date="2023-11" db="EMBL/GenBank/DDBJ databases">
        <title>Plant-associative lifestyle of Vibrio porteresiae and its evolutionary dynamics.</title>
        <authorList>
            <person name="Rameshkumar N."/>
            <person name="Kirti K."/>
        </authorList>
    </citation>
    <scope>NUCLEOTIDE SEQUENCE [LARGE SCALE GENOMIC DNA]</scope>
    <source>
        <strain evidence="25 26">MSSRF30</strain>
    </source>
</reference>
<evidence type="ECO:0000256" key="5">
    <source>
        <dbReference type="ARBA" id="ARBA00022490"/>
    </source>
</evidence>
<name>A0ABZ0QHL2_9VIBR</name>
<sequence length="139" mass="15426">MNNVFRMSHAGCIACGNEQQNPFALGLVFKIMADDTVSCRYQVQEHYQGYQGVLHGGVAAILVDSAMVNWLQLHGINNAMTAELNLRYHQALAVGDWVDIEAKLVQHRHKIYQLEATLSVTQQPKVNATAKFIQSTALS</sequence>
<comment type="catalytic activity">
    <reaction evidence="22">
        <text>dodecanoyl-CoA + H2O = dodecanoate + CoA + H(+)</text>
        <dbReference type="Rhea" id="RHEA:30135"/>
        <dbReference type="ChEBI" id="CHEBI:15377"/>
        <dbReference type="ChEBI" id="CHEBI:15378"/>
        <dbReference type="ChEBI" id="CHEBI:18262"/>
        <dbReference type="ChEBI" id="CHEBI:57287"/>
        <dbReference type="ChEBI" id="CHEBI:57375"/>
    </reaction>
    <physiologicalReaction direction="left-to-right" evidence="22">
        <dbReference type="Rhea" id="RHEA:30136"/>
    </physiologicalReaction>
</comment>
<keyword evidence="5" id="KW-0963">Cytoplasm</keyword>
<dbReference type="InterPro" id="IPR052365">
    <property type="entry name" value="THEM4/THEM5_acyl-CoA_thioest"/>
</dbReference>
<comment type="similarity">
    <text evidence="15">Belongs to the THEM4/THEM5 thioesterase family.</text>
</comment>
<evidence type="ECO:0000256" key="1">
    <source>
        <dbReference type="ARBA" id="ARBA00004170"/>
    </source>
</evidence>
<comment type="subcellular location">
    <subcellularLocation>
        <location evidence="3">Cell projection</location>
        <location evidence="3">Ruffle membrane</location>
    </subcellularLocation>
    <subcellularLocation>
        <location evidence="2">Cytoplasm</location>
    </subcellularLocation>
    <subcellularLocation>
        <location evidence="1">Membrane</location>
        <topology evidence="1">Peripheral membrane protein</topology>
    </subcellularLocation>
</comment>
<keyword evidence="26" id="KW-1185">Reference proteome</keyword>
<dbReference type="EMBL" id="CP138204">
    <property type="protein sequence ID" value="WPC75988.1"/>
    <property type="molecule type" value="Genomic_DNA"/>
</dbReference>
<evidence type="ECO:0000256" key="3">
    <source>
        <dbReference type="ARBA" id="ARBA00004632"/>
    </source>
</evidence>
<evidence type="ECO:0000256" key="13">
    <source>
        <dbReference type="ARBA" id="ARBA00035852"/>
    </source>
</evidence>
<comment type="catalytic activity">
    <reaction evidence="21">
        <text>decanoyl-CoA + H2O = decanoate + CoA + H(+)</text>
        <dbReference type="Rhea" id="RHEA:40059"/>
        <dbReference type="ChEBI" id="CHEBI:15377"/>
        <dbReference type="ChEBI" id="CHEBI:15378"/>
        <dbReference type="ChEBI" id="CHEBI:27689"/>
        <dbReference type="ChEBI" id="CHEBI:57287"/>
        <dbReference type="ChEBI" id="CHEBI:61430"/>
    </reaction>
    <physiologicalReaction direction="left-to-right" evidence="21">
        <dbReference type="Rhea" id="RHEA:40060"/>
    </physiologicalReaction>
</comment>
<keyword evidence="8" id="KW-0276">Fatty acid metabolism</keyword>
<evidence type="ECO:0000256" key="20">
    <source>
        <dbReference type="ARBA" id="ARBA00047734"/>
    </source>
</evidence>
<dbReference type="Proteomes" id="UP001304071">
    <property type="component" value="Chromosome 2"/>
</dbReference>
<dbReference type="Pfam" id="PF03061">
    <property type="entry name" value="4HBT"/>
    <property type="match status" value="1"/>
</dbReference>
<comment type="catalytic activity">
    <reaction evidence="19">
        <text>octanoyl-CoA + H2O = octanoate + CoA + H(+)</text>
        <dbReference type="Rhea" id="RHEA:30143"/>
        <dbReference type="ChEBI" id="CHEBI:15377"/>
        <dbReference type="ChEBI" id="CHEBI:15378"/>
        <dbReference type="ChEBI" id="CHEBI:25646"/>
        <dbReference type="ChEBI" id="CHEBI:57287"/>
        <dbReference type="ChEBI" id="CHEBI:57386"/>
    </reaction>
    <physiologicalReaction direction="left-to-right" evidence="19">
        <dbReference type="Rhea" id="RHEA:30144"/>
    </physiologicalReaction>
</comment>
<comment type="catalytic activity">
    <reaction evidence="20">
        <text>hexadecanoyl-CoA + H2O = hexadecanoate + CoA + H(+)</text>
        <dbReference type="Rhea" id="RHEA:16645"/>
        <dbReference type="ChEBI" id="CHEBI:7896"/>
        <dbReference type="ChEBI" id="CHEBI:15377"/>
        <dbReference type="ChEBI" id="CHEBI:15378"/>
        <dbReference type="ChEBI" id="CHEBI:57287"/>
        <dbReference type="ChEBI" id="CHEBI:57379"/>
        <dbReference type="EC" id="3.1.2.2"/>
    </reaction>
    <physiologicalReaction direction="left-to-right" evidence="20">
        <dbReference type="Rhea" id="RHEA:16646"/>
    </physiologicalReaction>
</comment>
<evidence type="ECO:0000256" key="6">
    <source>
        <dbReference type="ARBA" id="ARBA00022703"/>
    </source>
</evidence>
<evidence type="ECO:0000313" key="26">
    <source>
        <dbReference type="Proteomes" id="UP001304071"/>
    </source>
</evidence>
<comment type="catalytic activity">
    <reaction evidence="14">
        <text>(9Z)-octadecenoyl-CoA + H2O = (9Z)-octadecenoate + CoA + H(+)</text>
        <dbReference type="Rhea" id="RHEA:40139"/>
        <dbReference type="ChEBI" id="CHEBI:15377"/>
        <dbReference type="ChEBI" id="CHEBI:15378"/>
        <dbReference type="ChEBI" id="CHEBI:30823"/>
        <dbReference type="ChEBI" id="CHEBI:57287"/>
        <dbReference type="ChEBI" id="CHEBI:57387"/>
    </reaction>
    <physiologicalReaction direction="left-to-right" evidence="14">
        <dbReference type="Rhea" id="RHEA:40140"/>
    </physiologicalReaction>
</comment>
<keyword evidence="6" id="KW-0053">Apoptosis</keyword>
<evidence type="ECO:0000256" key="17">
    <source>
        <dbReference type="ARBA" id="ARBA00040123"/>
    </source>
</evidence>
<evidence type="ECO:0000256" key="23">
    <source>
        <dbReference type="ARBA" id="ARBA00048180"/>
    </source>
</evidence>
<dbReference type="GO" id="GO:0016787">
    <property type="term" value="F:hydrolase activity"/>
    <property type="evidence" value="ECO:0007669"/>
    <property type="project" value="UniProtKB-KW"/>
</dbReference>
<feature type="domain" description="Thioesterase" evidence="24">
    <location>
        <begin position="51"/>
        <end position="109"/>
    </location>
</feature>
<comment type="catalytic activity">
    <reaction evidence="23">
        <text>tetradecanoyl-CoA + H2O = tetradecanoate + CoA + H(+)</text>
        <dbReference type="Rhea" id="RHEA:40119"/>
        <dbReference type="ChEBI" id="CHEBI:15377"/>
        <dbReference type="ChEBI" id="CHEBI:15378"/>
        <dbReference type="ChEBI" id="CHEBI:30807"/>
        <dbReference type="ChEBI" id="CHEBI:57287"/>
        <dbReference type="ChEBI" id="CHEBI:57385"/>
    </reaction>
    <physiologicalReaction direction="left-to-right" evidence="23">
        <dbReference type="Rhea" id="RHEA:40120"/>
    </physiologicalReaction>
</comment>
<keyword evidence="11" id="KW-0472">Membrane</keyword>
<dbReference type="InterPro" id="IPR003736">
    <property type="entry name" value="PAAI_dom"/>
</dbReference>
<evidence type="ECO:0000256" key="14">
    <source>
        <dbReference type="ARBA" id="ARBA00037002"/>
    </source>
</evidence>
<protein>
    <recommendedName>
        <fullName evidence="17">Acyl-coenzyme A thioesterase THEM4</fullName>
        <ecNumber evidence="16">3.1.2.2</ecNumber>
    </recommendedName>
    <alternativeName>
        <fullName evidence="18">Thioesterase superfamily member 4</fullName>
    </alternativeName>
</protein>
<evidence type="ECO:0000256" key="12">
    <source>
        <dbReference type="ARBA" id="ARBA00023273"/>
    </source>
</evidence>
<evidence type="ECO:0000256" key="18">
    <source>
        <dbReference type="ARBA" id="ARBA00043210"/>
    </source>
</evidence>
<evidence type="ECO:0000256" key="19">
    <source>
        <dbReference type="ARBA" id="ARBA00047588"/>
    </source>
</evidence>
<evidence type="ECO:0000256" key="15">
    <source>
        <dbReference type="ARBA" id="ARBA00038456"/>
    </source>
</evidence>
<dbReference type="Gene3D" id="3.10.129.10">
    <property type="entry name" value="Hotdog Thioesterase"/>
    <property type="match status" value="1"/>
</dbReference>
<dbReference type="PANTHER" id="PTHR12418">
    <property type="entry name" value="ACYL-COENZYME A THIOESTERASE THEM4"/>
    <property type="match status" value="1"/>
</dbReference>
<evidence type="ECO:0000256" key="10">
    <source>
        <dbReference type="ARBA" id="ARBA00023098"/>
    </source>
</evidence>
<keyword evidence="7 25" id="KW-0378">Hydrolase</keyword>
<keyword evidence="9" id="KW-0809">Transit peptide</keyword>
<evidence type="ECO:0000256" key="9">
    <source>
        <dbReference type="ARBA" id="ARBA00022946"/>
    </source>
</evidence>
<dbReference type="InterPro" id="IPR006683">
    <property type="entry name" value="Thioestr_dom"/>
</dbReference>
<keyword evidence="4" id="KW-1003">Cell membrane</keyword>
<keyword evidence="12" id="KW-0966">Cell projection</keyword>
<evidence type="ECO:0000256" key="4">
    <source>
        <dbReference type="ARBA" id="ARBA00022475"/>
    </source>
</evidence>
<dbReference type="SUPFAM" id="SSF54637">
    <property type="entry name" value="Thioesterase/thiol ester dehydrase-isomerase"/>
    <property type="match status" value="1"/>
</dbReference>
<dbReference type="EC" id="3.1.2.2" evidence="16"/>
<dbReference type="PANTHER" id="PTHR12418:SF19">
    <property type="entry name" value="ACYL-COENZYME A THIOESTERASE THEM4"/>
    <property type="match status" value="1"/>
</dbReference>
<proteinExistence type="inferred from homology"/>
<accession>A0ABZ0QHL2</accession>
<evidence type="ECO:0000256" key="21">
    <source>
        <dbReference type="ARBA" id="ARBA00047969"/>
    </source>
</evidence>
<dbReference type="NCBIfam" id="TIGR00369">
    <property type="entry name" value="unchar_dom_1"/>
    <property type="match status" value="1"/>
</dbReference>
<gene>
    <name evidence="25" type="ORF">R8Z52_24045</name>
</gene>
<evidence type="ECO:0000256" key="8">
    <source>
        <dbReference type="ARBA" id="ARBA00022832"/>
    </source>
</evidence>
<dbReference type="CDD" id="cd03443">
    <property type="entry name" value="PaaI_thioesterase"/>
    <property type="match status" value="1"/>
</dbReference>